<gene>
    <name evidence="5" type="ORF">ACAOBT_LOCUS17486</name>
</gene>
<evidence type="ECO:0000313" key="6">
    <source>
        <dbReference type="Proteomes" id="UP001152888"/>
    </source>
</evidence>
<feature type="region of interest" description="Disordered" evidence="3">
    <location>
        <begin position="100"/>
        <end position="136"/>
    </location>
</feature>
<dbReference type="EMBL" id="CAKOFQ010007007">
    <property type="protein sequence ID" value="CAH1986854.1"/>
    <property type="molecule type" value="Genomic_DNA"/>
</dbReference>
<dbReference type="Proteomes" id="UP001152888">
    <property type="component" value="Unassembled WGS sequence"/>
</dbReference>
<dbReference type="GO" id="GO:0032982">
    <property type="term" value="C:myosin filament"/>
    <property type="evidence" value="ECO:0007669"/>
    <property type="project" value="TreeGrafter"/>
</dbReference>
<evidence type="ECO:0000256" key="2">
    <source>
        <dbReference type="SAM" id="Coils"/>
    </source>
</evidence>
<evidence type="ECO:0000313" key="5">
    <source>
        <dbReference type="EMBL" id="CAH1986854.1"/>
    </source>
</evidence>
<dbReference type="GO" id="GO:0005737">
    <property type="term" value="C:cytoplasm"/>
    <property type="evidence" value="ECO:0007669"/>
    <property type="project" value="TreeGrafter"/>
</dbReference>
<feature type="compositionally biased region" description="Low complexity" evidence="3">
    <location>
        <begin position="21"/>
        <end position="46"/>
    </location>
</feature>
<evidence type="ECO:0000256" key="1">
    <source>
        <dbReference type="ARBA" id="ARBA00023054"/>
    </source>
</evidence>
<reference evidence="5" key="1">
    <citation type="submission" date="2022-03" db="EMBL/GenBank/DDBJ databases">
        <authorList>
            <person name="Sayadi A."/>
        </authorList>
    </citation>
    <scope>NUCLEOTIDE SEQUENCE</scope>
</reference>
<keyword evidence="1 2" id="KW-0175">Coiled coil</keyword>
<organism evidence="5 6">
    <name type="scientific">Acanthoscelides obtectus</name>
    <name type="common">Bean weevil</name>
    <name type="synonym">Bruchus obtectus</name>
    <dbReference type="NCBI Taxonomy" id="200917"/>
    <lineage>
        <taxon>Eukaryota</taxon>
        <taxon>Metazoa</taxon>
        <taxon>Ecdysozoa</taxon>
        <taxon>Arthropoda</taxon>
        <taxon>Hexapoda</taxon>
        <taxon>Insecta</taxon>
        <taxon>Pterygota</taxon>
        <taxon>Neoptera</taxon>
        <taxon>Endopterygota</taxon>
        <taxon>Coleoptera</taxon>
        <taxon>Polyphaga</taxon>
        <taxon>Cucujiformia</taxon>
        <taxon>Chrysomeloidea</taxon>
        <taxon>Chrysomelidae</taxon>
        <taxon>Bruchinae</taxon>
        <taxon>Bruchini</taxon>
        <taxon>Acanthoscelides</taxon>
    </lineage>
</organism>
<feature type="compositionally biased region" description="Basic and acidic residues" evidence="3">
    <location>
        <begin position="823"/>
        <end position="834"/>
    </location>
</feature>
<feature type="region of interest" description="Disordered" evidence="3">
    <location>
        <begin position="803"/>
        <end position="834"/>
    </location>
</feature>
<dbReference type="GO" id="GO:0016460">
    <property type="term" value="C:myosin II complex"/>
    <property type="evidence" value="ECO:0007669"/>
    <property type="project" value="TreeGrafter"/>
</dbReference>
<sequence length="834" mass="95362">MPVPPSLPSLKKANSYLDSYPSSSTLNGYSLSPSSSNVSIPSSGLPTSPVSSVGLPPAVPYSQHARRFTPARKMPYMAGLDVPSDRKPVMFHSRPLRSLTVVSDSPDRSRSCTRSPSPTPSNYSIRSNGSFRSVRSSSCCPPRRVFPQSYERSECDLRAKEESPVVFDANLTFILGCKGKLRQNVTPIPAHEDAATASNALTNKINDFLQRTDHVMDEWKLLGRKEDEQHSMRMKKSKLLGRSRSATNIMIKGFQYFSRASSCSRSSMTRDLEANEDAATVADVDELSEMTADLAEEHSTATLAAERLDAETSERLKLEKELTDVQSKNRELQHASEKLEMELLYARSDLNGISEEDEEGDGESGGVYKQRYERAVKELEFTRRRLQQQHEDDLEQLVGLKKQLEKKLADAYEEVEEQRQVVGQWKRKVQKLNGEMNDLRLLLEEQNGRNNLLEKKQRKFDSETQMLQDELKKERQVKERLAREKEVCIAEKYQVETALSDTRLELELKEEKLLALQREFDEVTCGGKTEEEVTVLRKQKIDLERRMKDQEEELDELAGQVQLLEQAKLRLEMNLEQMRKESKKEASARDEELEDVRCNAQKKVKALEQQLENEHEERTLLLREKHELERRLAAAAESERQDRAGDEALLHRLKKDVKRTKALLRDTQAQLERQKAETPGKAMIRQLRNQVEDLECARAAAVKAKQSLENELLETQSMLEEANRQKQEAEERVNLLLREKADLQTQLEENEEELAEVLKKFKGTVQQMSLDQMALQEQVSLVSELEIERNHLKEQLAELTSKLESAESMGDASSNLLVKREHKTNNDKELAAKN</sequence>
<dbReference type="PANTHER" id="PTHR45615">
    <property type="entry name" value="MYOSIN HEAVY CHAIN, NON-MUSCLE"/>
    <property type="match status" value="1"/>
</dbReference>
<feature type="region of interest" description="Disordered" evidence="3">
    <location>
        <begin position="1"/>
        <end position="60"/>
    </location>
</feature>
<dbReference type="GO" id="GO:0031032">
    <property type="term" value="P:actomyosin structure organization"/>
    <property type="evidence" value="ECO:0007669"/>
    <property type="project" value="TreeGrafter"/>
</dbReference>
<evidence type="ECO:0000259" key="4">
    <source>
        <dbReference type="Pfam" id="PF01576"/>
    </source>
</evidence>
<dbReference type="PANTHER" id="PTHR45615:SF36">
    <property type="entry name" value="MYOSIN HEAVY CHAIN-LIKE, ISOFORM B-RELATED"/>
    <property type="match status" value="1"/>
</dbReference>
<dbReference type="Pfam" id="PF01576">
    <property type="entry name" value="Myosin_tail_1"/>
    <property type="match status" value="1"/>
</dbReference>
<keyword evidence="6" id="KW-1185">Reference proteome</keyword>
<dbReference type="InterPro" id="IPR002928">
    <property type="entry name" value="Myosin_tail"/>
</dbReference>
<evidence type="ECO:0000256" key="3">
    <source>
        <dbReference type="SAM" id="MobiDB-lite"/>
    </source>
</evidence>
<dbReference type="GO" id="GO:0051015">
    <property type="term" value="F:actin filament binding"/>
    <property type="evidence" value="ECO:0007669"/>
    <property type="project" value="TreeGrafter"/>
</dbReference>
<feature type="domain" description="Myosin tail" evidence="4">
    <location>
        <begin position="286"/>
        <end position="668"/>
    </location>
</feature>
<proteinExistence type="predicted"/>
<protein>
    <recommendedName>
        <fullName evidence="4">Myosin tail domain-containing protein</fullName>
    </recommendedName>
</protein>
<name>A0A9P0L5M9_ACAOB</name>
<feature type="coiled-coil region" evidence="2">
    <location>
        <begin position="308"/>
        <end position="342"/>
    </location>
</feature>
<accession>A0A9P0L5M9</accession>
<dbReference type="OrthoDB" id="2914378at2759"/>
<dbReference type="AlphaFoldDB" id="A0A9P0L5M9"/>
<comment type="caution">
    <text evidence="5">The sequence shown here is derived from an EMBL/GenBank/DDBJ whole genome shotgun (WGS) entry which is preliminary data.</text>
</comment>